<sequence>MRPHRETFNDGMMQYGYTKTTRSESGKDMGKVFSPEGKLAFKELSCRDRDYELAGALNSRLDRKIKTLSPPSFRNQSNSNLKVAIDSIEYDVIEVDSDPSRRYLFFYLQRVGVKHE</sequence>
<evidence type="ECO:0000256" key="1">
    <source>
        <dbReference type="SAM" id="MobiDB-lite"/>
    </source>
</evidence>
<reference evidence="2 3" key="1">
    <citation type="submission" date="2019-06" db="EMBL/GenBank/DDBJ databases">
        <title>An operon consisting of a P-type ATPase gene and a transcriptional regular gene given the different cadmium resistance in Bacillus vietamensis 151-6 and Bacillus marisflavi 151-25.</title>
        <authorList>
            <person name="Yu X."/>
        </authorList>
    </citation>
    <scope>NUCLEOTIDE SEQUENCE [LARGE SCALE GENOMIC DNA]</scope>
    <source>
        <strain evidence="2 3">151-6</strain>
        <plasmid evidence="2 3">p6</plasmid>
    </source>
</reference>
<geneLocation type="plasmid" evidence="2 3">
    <name>p6</name>
</geneLocation>
<organism evidence="2 3">
    <name type="scientific">Rossellomorea vietnamensis</name>
    <dbReference type="NCBI Taxonomy" id="218284"/>
    <lineage>
        <taxon>Bacteria</taxon>
        <taxon>Bacillati</taxon>
        <taxon>Bacillota</taxon>
        <taxon>Bacilli</taxon>
        <taxon>Bacillales</taxon>
        <taxon>Bacillaceae</taxon>
        <taxon>Rossellomorea</taxon>
    </lineage>
</organism>
<protein>
    <submittedName>
        <fullName evidence="2">Head-tail adaptor protein</fullName>
    </submittedName>
</protein>
<evidence type="ECO:0000313" key="2">
    <source>
        <dbReference type="EMBL" id="QHE63964.1"/>
    </source>
</evidence>
<dbReference type="AlphaFoldDB" id="A0A6I6ULI7"/>
<feature type="compositionally biased region" description="Basic and acidic residues" evidence="1">
    <location>
        <begin position="21"/>
        <end position="30"/>
    </location>
</feature>
<dbReference type="EMBL" id="CP047395">
    <property type="protein sequence ID" value="QHE63964.1"/>
    <property type="molecule type" value="Genomic_DNA"/>
</dbReference>
<evidence type="ECO:0000313" key="3">
    <source>
        <dbReference type="Proteomes" id="UP000465062"/>
    </source>
</evidence>
<gene>
    <name evidence="2" type="ORF">FHE72_23520</name>
</gene>
<name>A0A6I6ULI7_9BACI</name>
<keyword evidence="2" id="KW-0614">Plasmid</keyword>
<accession>A0A6I6ULI7</accession>
<feature type="region of interest" description="Disordered" evidence="1">
    <location>
        <begin position="1"/>
        <end position="30"/>
    </location>
</feature>
<dbReference type="KEGG" id="bvq:FHE72_23520"/>
<dbReference type="RefSeq" id="WP_159363387.1">
    <property type="nucleotide sequence ID" value="NZ_CP047395.1"/>
</dbReference>
<proteinExistence type="predicted"/>
<dbReference type="Proteomes" id="UP000465062">
    <property type="component" value="Plasmid p6"/>
</dbReference>